<name>A0A8K0DI73_IGNLU</name>
<dbReference type="PROSITE" id="PS51029">
    <property type="entry name" value="MADF"/>
    <property type="match status" value="2"/>
</dbReference>
<dbReference type="GO" id="GO:0005634">
    <property type="term" value="C:nucleus"/>
    <property type="evidence" value="ECO:0007669"/>
    <property type="project" value="TreeGrafter"/>
</dbReference>
<dbReference type="EMBL" id="VTPC01000956">
    <property type="protein sequence ID" value="KAF2903697.1"/>
    <property type="molecule type" value="Genomic_DNA"/>
</dbReference>
<evidence type="ECO:0000313" key="3">
    <source>
        <dbReference type="Proteomes" id="UP000801492"/>
    </source>
</evidence>
<comment type="caution">
    <text evidence="2">The sequence shown here is derived from an EMBL/GenBank/DDBJ whole genome shotgun (WGS) entry which is preliminary data.</text>
</comment>
<proteinExistence type="predicted"/>
<dbReference type="GO" id="GO:0006357">
    <property type="term" value="P:regulation of transcription by RNA polymerase II"/>
    <property type="evidence" value="ECO:0007669"/>
    <property type="project" value="TreeGrafter"/>
</dbReference>
<dbReference type="PANTHER" id="PTHR12243">
    <property type="entry name" value="MADF DOMAIN TRANSCRIPTION FACTOR"/>
    <property type="match status" value="1"/>
</dbReference>
<dbReference type="InterPro" id="IPR039353">
    <property type="entry name" value="TF_Adf1"/>
</dbReference>
<sequence length="339" mass="39575">MDEKLLISAVEKHPIIYDRSRPDFKDVVKRRCSWDIISKTLNVHVNQCMRTWRNIRERYGRELKILRTNPDDSAEVAPKWDLFENLSFLKSHIKARKRANSCHTSGKLDEHLLIETVEKYPMIYDKCDMDFKNTIKKEECWNEIARSLDVPAKDCEHTWKNLRERYAKERKRLHITQEIISRWPLYTSLTFLDCHVKPRRTNNLTLKTESWNSDTDVIDITNHKTETPDFEFVEESQVLDDISEIPETSEKMTLSNIDSSPITSSSILIRASKVAKIDHTNEHGYVNLIPSSYVESNNQGTSSDIAFGNYVGQYLSELADIKKKNKLKLSIMQLLHGDE</sequence>
<keyword evidence="3" id="KW-1185">Reference proteome</keyword>
<evidence type="ECO:0000259" key="1">
    <source>
        <dbReference type="PROSITE" id="PS51029"/>
    </source>
</evidence>
<dbReference type="Pfam" id="PF10545">
    <property type="entry name" value="MADF_DNA_bdg"/>
    <property type="match status" value="2"/>
</dbReference>
<protein>
    <recommendedName>
        <fullName evidence="1">MADF domain-containing protein</fullName>
    </recommendedName>
</protein>
<gene>
    <name evidence="2" type="ORF">ILUMI_02492</name>
</gene>
<dbReference type="AlphaFoldDB" id="A0A8K0DI73"/>
<dbReference type="SMART" id="SM00595">
    <property type="entry name" value="MADF"/>
    <property type="match status" value="2"/>
</dbReference>
<dbReference type="InterPro" id="IPR006578">
    <property type="entry name" value="MADF-dom"/>
</dbReference>
<evidence type="ECO:0000313" key="2">
    <source>
        <dbReference type="EMBL" id="KAF2903697.1"/>
    </source>
</evidence>
<dbReference type="PANTHER" id="PTHR12243:SF67">
    <property type="entry name" value="COREPRESSOR OF PANGOLIN, ISOFORM A-RELATED"/>
    <property type="match status" value="1"/>
</dbReference>
<reference evidence="2" key="1">
    <citation type="submission" date="2019-08" db="EMBL/GenBank/DDBJ databases">
        <title>The genome of the North American firefly Photinus pyralis.</title>
        <authorList>
            <consortium name="Photinus pyralis genome working group"/>
            <person name="Fallon T.R."/>
            <person name="Sander Lower S.E."/>
            <person name="Weng J.-K."/>
        </authorList>
    </citation>
    <scope>NUCLEOTIDE SEQUENCE</scope>
    <source>
        <strain evidence="2">TRF0915ILg1</strain>
        <tissue evidence="2">Whole body</tissue>
    </source>
</reference>
<dbReference type="GO" id="GO:0005667">
    <property type="term" value="C:transcription regulator complex"/>
    <property type="evidence" value="ECO:0007669"/>
    <property type="project" value="TreeGrafter"/>
</dbReference>
<organism evidence="2 3">
    <name type="scientific">Ignelater luminosus</name>
    <name type="common">Cucubano</name>
    <name type="synonym">Pyrophorus luminosus</name>
    <dbReference type="NCBI Taxonomy" id="2038154"/>
    <lineage>
        <taxon>Eukaryota</taxon>
        <taxon>Metazoa</taxon>
        <taxon>Ecdysozoa</taxon>
        <taxon>Arthropoda</taxon>
        <taxon>Hexapoda</taxon>
        <taxon>Insecta</taxon>
        <taxon>Pterygota</taxon>
        <taxon>Neoptera</taxon>
        <taxon>Endopterygota</taxon>
        <taxon>Coleoptera</taxon>
        <taxon>Polyphaga</taxon>
        <taxon>Elateriformia</taxon>
        <taxon>Elateroidea</taxon>
        <taxon>Elateridae</taxon>
        <taxon>Agrypninae</taxon>
        <taxon>Pyrophorini</taxon>
        <taxon>Ignelater</taxon>
    </lineage>
</organism>
<feature type="domain" description="MADF" evidence="1">
    <location>
        <begin position="5"/>
        <end position="94"/>
    </location>
</feature>
<accession>A0A8K0DI73</accession>
<dbReference type="OrthoDB" id="8195830at2759"/>
<feature type="domain" description="MADF" evidence="1">
    <location>
        <begin position="112"/>
        <end position="197"/>
    </location>
</feature>
<dbReference type="Proteomes" id="UP000801492">
    <property type="component" value="Unassembled WGS sequence"/>
</dbReference>